<sequence length="348" mass="38482">CGKNCPTCQEVTSIPEQGSLQKCVNKSESYSESRTTISSSLLVRFTRHFAFFITSHWSIQLCICLLGLGLFCAAVLCATFKLRLGLDWSSLTPSDTIEYGFIKTAGQAFGLSNFHIIARGSDLPGSRPVSSQSLTQYTTSTASSGTSARSRVSLATVGRGIDFPMQQRRLRWMYDCLTGVSGVMLSGRKVWLDTMRDWLEEVQNAFDKDRKRGYIMDSGHWNANASELGILGLRLIVQTDRGPELSRINTGRIVRGGIVDPPAFYTLLRVWRSKDALNFSSLPCIIYPEPSIVHVGRLTGPGRPSDLHALSPAEPIEFVQTSFYAVGVSEMNSQLDLVQVIDLIIFSY</sequence>
<protein>
    <submittedName>
        <fullName evidence="10">Glyco_hydro81C domain-containing protein</fullName>
    </submittedName>
</protein>
<accession>A0A183JRF4</accession>
<name>A0A183JRF4_9TREM</name>
<dbReference type="WBParaSite" id="SCUD_0000529301-mRNA-1">
    <property type="protein sequence ID" value="SCUD_0000529301-mRNA-1"/>
    <property type="gene ID" value="SCUD_0000529301"/>
</dbReference>
<keyword evidence="5 7" id="KW-0472">Membrane</keyword>
<dbReference type="GO" id="GO:0097108">
    <property type="term" value="F:hedgehog family protein binding"/>
    <property type="evidence" value="ECO:0007669"/>
    <property type="project" value="TreeGrafter"/>
</dbReference>
<evidence type="ECO:0000313" key="9">
    <source>
        <dbReference type="Proteomes" id="UP000279833"/>
    </source>
</evidence>
<feature type="transmembrane region" description="Helical" evidence="7">
    <location>
        <begin position="57"/>
        <end position="80"/>
    </location>
</feature>
<evidence type="ECO:0000313" key="8">
    <source>
        <dbReference type="EMBL" id="VDO94574.1"/>
    </source>
</evidence>
<evidence type="ECO:0000256" key="6">
    <source>
        <dbReference type="ARBA" id="ARBA00023180"/>
    </source>
</evidence>
<dbReference type="EMBL" id="UZAK01008330">
    <property type="protein sequence ID" value="VDO94574.1"/>
    <property type="molecule type" value="Genomic_DNA"/>
</dbReference>
<dbReference type="PANTHER" id="PTHR46022:SF1">
    <property type="entry name" value="PROTEIN PATCHED"/>
    <property type="match status" value="1"/>
</dbReference>
<dbReference type="GO" id="GO:0008158">
    <property type="term" value="F:hedgehog receptor activity"/>
    <property type="evidence" value="ECO:0007669"/>
    <property type="project" value="TreeGrafter"/>
</dbReference>
<dbReference type="PANTHER" id="PTHR46022">
    <property type="entry name" value="PROTEIN PATCHED"/>
    <property type="match status" value="1"/>
</dbReference>
<evidence type="ECO:0000256" key="3">
    <source>
        <dbReference type="ARBA" id="ARBA00022692"/>
    </source>
</evidence>
<keyword evidence="9" id="KW-1185">Reference proteome</keyword>
<reference evidence="10" key="1">
    <citation type="submission" date="2016-06" db="UniProtKB">
        <authorList>
            <consortium name="WormBaseParasite"/>
        </authorList>
    </citation>
    <scope>IDENTIFICATION</scope>
</reference>
<evidence type="ECO:0000313" key="10">
    <source>
        <dbReference type="WBParaSite" id="SCUD_0000529301-mRNA-1"/>
    </source>
</evidence>
<gene>
    <name evidence="8" type="ORF">SCUD_LOCUS5292</name>
</gene>
<dbReference type="GO" id="GO:0045879">
    <property type="term" value="P:negative regulation of smoothened signaling pathway"/>
    <property type="evidence" value="ECO:0007669"/>
    <property type="project" value="TreeGrafter"/>
</dbReference>
<dbReference type="AlphaFoldDB" id="A0A183JRF4"/>
<keyword evidence="6" id="KW-0325">Glycoprotein</keyword>
<proteinExistence type="inferred from homology"/>
<organism evidence="10">
    <name type="scientific">Schistosoma curassoni</name>
    <dbReference type="NCBI Taxonomy" id="6186"/>
    <lineage>
        <taxon>Eukaryota</taxon>
        <taxon>Metazoa</taxon>
        <taxon>Spiralia</taxon>
        <taxon>Lophotrochozoa</taxon>
        <taxon>Platyhelminthes</taxon>
        <taxon>Trematoda</taxon>
        <taxon>Digenea</taxon>
        <taxon>Strigeidida</taxon>
        <taxon>Schistosomatoidea</taxon>
        <taxon>Schistosomatidae</taxon>
        <taxon>Schistosoma</taxon>
    </lineage>
</organism>
<reference evidence="8 9" key="2">
    <citation type="submission" date="2018-11" db="EMBL/GenBank/DDBJ databases">
        <authorList>
            <consortium name="Pathogen Informatics"/>
        </authorList>
    </citation>
    <scope>NUCLEOTIDE SEQUENCE [LARGE SCALE GENOMIC DNA]</scope>
    <source>
        <strain evidence="8">Dakar</strain>
        <strain evidence="9">Dakar, Senegal</strain>
    </source>
</reference>
<keyword evidence="3 7" id="KW-0812">Transmembrane</keyword>
<dbReference type="GO" id="GO:0005119">
    <property type="term" value="F:smoothened binding"/>
    <property type="evidence" value="ECO:0007669"/>
    <property type="project" value="TreeGrafter"/>
</dbReference>
<evidence type="ECO:0000256" key="7">
    <source>
        <dbReference type="SAM" id="Phobius"/>
    </source>
</evidence>
<comment type="subcellular location">
    <subcellularLocation>
        <location evidence="1">Membrane</location>
        <topology evidence="1">Multi-pass membrane protein</topology>
    </subcellularLocation>
</comment>
<evidence type="ECO:0000256" key="1">
    <source>
        <dbReference type="ARBA" id="ARBA00004141"/>
    </source>
</evidence>
<keyword evidence="4 7" id="KW-1133">Transmembrane helix</keyword>
<dbReference type="Proteomes" id="UP000279833">
    <property type="component" value="Unassembled WGS sequence"/>
</dbReference>
<comment type="similarity">
    <text evidence="2">Belongs to the patched family.</text>
</comment>
<evidence type="ECO:0000256" key="5">
    <source>
        <dbReference type="ARBA" id="ARBA00023136"/>
    </source>
</evidence>
<dbReference type="GO" id="GO:0005886">
    <property type="term" value="C:plasma membrane"/>
    <property type="evidence" value="ECO:0007669"/>
    <property type="project" value="TreeGrafter"/>
</dbReference>
<evidence type="ECO:0000256" key="4">
    <source>
        <dbReference type="ARBA" id="ARBA00022989"/>
    </source>
</evidence>
<evidence type="ECO:0000256" key="2">
    <source>
        <dbReference type="ARBA" id="ARBA00005585"/>
    </source>
</evidence>
<dbReference type="STRING" id="6186.A0A183JRF4"/>